<evidence type="ECO:0000256" key="4">
    <source>
        <dbReference type="SAM" id="MobiDB-lite"/>
    </source>
</evidence>
<reference evidence="6 7" key="1">
    <citation type="submission" date="2020-03" db="EMBL/GenBank/DDBJ databases">
        <title>Roseomonas selenitidurans sp. nov. isolated from urban soil.</title>
        <authorList>
            <person name="Liu H."/>
        </authorList>
    </citation>
    <scope>NUCLEOTIDE SEQUENCE [LARGE SCALE GENOMIC DNA]</scope>
    <source>
        <strain evidence="6 7">BU-1</strain>
    </source>
</reference>
<dbReference type="Pfam" id="PF13356">
    <property type="entry name" value="Arm-DNA-bind_3"/>
    <property type="match status" value="1"/>
</dbReference>
<keyword evidence="7" id="KW-1185">Reference proteome</keyword>
<dbReference type="PANTHER" id="PTHR30629:SF2">
    <property type="entry name" value="PROPHAGE INTEGRASE INTS-RELATED"/>
    <property type="match status" value="1"/>
</dbReference>
<comment type="similarity">
    <text evidence="1">Belongs to the 'phage' integrase family.</text>
</comment>
<gene>
    <name evidence="6" type="ORF">HEQ75_04795</name>
</gene>
<dbReference type="Pfam" id="PF00589">
    <property type="entry name" value="Phage_integrase"/>
    <property type="match status" value="1"/>
</dbReference>
<protein>
    <submittedName>
        <fullName evidence="6">Integrase family protein</fullName>
    </submittedName>
</protein>
<evidence type="ECO:0000259" key="5">
    <source>
        <dbReference type="PROSITE" id="PS51898"/>
    </source>
</evidence>
<dbReference type="InterPro" id="IPR025166">
    <property type="entry name" value="Integrase_DNA_bind_dom"/>
</dbReference>
<feature type="region of interest" description="Disordered" evidence="4">
    <location>
        <begin position="427"/>
        <end position="462"/>
    </location>
</feature>
<dbReference type="InterPro" id="IPR038488">
    <property type="entry name" value="Integrase_DNA-bd_sf"/>
</dbReference>
<dbReference type="InterPro" id="IPR013762">
    <property type="entry name" value="Integrase-like_cat_sf"/>
</dbReference>
<dbReference type="Proteomes" id="UP000787635">
    <property type="component" value="Unassembled WGS sequence"/>
</dbReference>
<name>A0ABX1DZ78_9PROT</name>
<accession>A0ABX1DZ78</accession>
<evidence type="ECO:0000256" key="1">
    <source>
        <dbReference type="ARBA" id="ARBA00008857"/>
    </source>
</evidence>
<dbReference type="InterPro" id="IPR011010">
    <property type="entry name" value="DNA_brk_join_enz"/>
</dbReference>
<proteinExistence type="inferred from homology"/>
<evidence type="ECO:0000256" key="2">
    <source>
        <dbReference type="ARBA" id="ARBA00022908"/>
    </source>
</evidence>
<dbReference type="PANTHER" id="PTHR30629">
    <property type="entry name" value="PROPHAGE INTEGRASE"/>
    <property type="match status" value="1"/>
</dbReference>
<dbReference type="Gene3D" id="1.10.443.10">
    <property type="entry name" value="Intergrase catalytic core"/>
    <property type="match status" value="1"/>
</dbReference>
<organism evidence="6 7">
    <name type="scientific">Falsiroseomonas selenitidurans</name>
    <dbReference type="NCBI Taxonomy" id="2716335"/>
    <lineage>
        <taxon>Bacteria</taxon>
        <taxon>Pseudomonadati</taxon>
        <taxon>Pseudomonadota</taxon>
        <taxon>Alphaproteobacteria</taxon>
        <taxon>Acetobacterales</taxon>
        <taxon>Roseomonadaceae</taxon>
        <taxon>Falsiroseomonas</taxon>
    </lineage>
</organism>
<dbReference type="EMBL" id="JAAVNE010000005">
    <property type="protein sequence ID" value="NKC30168.1"/>
    <property type="molecule type" value="Genomic_DNA"/>
</dbReference>
<dbReference type="InterPro" id="IPR050808">
    <property type="entry name" value="Phage_Integrase"/>
</dbReference>
<dbReference type="RefSeq" id="WP_168027790.1">
    <property type="nucleotide sequence ID" value="NZ_JAAVNE010000005.1"/>
</dbReference>
<evidence type="ECO:0000313" key="6">
    <source>
        <dbReference type="EMBL" id="NKC30168.1"/>
    </source>
</evidence>
<comment type="caution">
    <text evidence="6">The sequence shown here is derived from an EMBL/GenBank/DDBJ whole genome shotgun (WGS) entry which is preliminary data.</text>
</comment>
<evidence type="ECO:0000256" key="3">
    <source>
        <dbReference type="ARBA" id="ARBA00023172"/>
    </source>
</evidence>
<keyword evidence="3" id="KW-0233">DNA recombination</keyword>
<dbReference type="PROSITE" id="PS51898">
    <property type="entry name" value="TYR_RECOMBINASE"/>
    <property type="match status" value="1"/>
</dbReference>
<feature type="domain" description="Tyr recombinase" evidence="5">
    <location>
        <begin position="229"/>
        <end position="414"/>
    </location>
</feature>
<keyword evidence="2" id="KW-0229">DNA integration</keyword>
<sequence length="462" mass="51866">MRIGKRSLDELARRWEKAAGNGAPIVREVHWDDELRGFGVRRQNDRSVSFVLKYRVKGDPRQRFLTLGEWPSVHPDSAREAARQVKEAAALGRDLVAEREVVAARLAAEAAELRRRAIPITEILNAWRATLEAERDRKAAAGISVVNERELLRLEARHLRPFVAGATVGSFDPDSLQALLDRQTGHSAALNLRTLIGRMARFARSWLLERGITVDWQRRYTVAQAKPPGRDHRYSLEEAARLWIAAGTLGRRGALVRFLLLTAGRRTECAGLRWSQIIFEHPTLGSHYELQAALVKHKRTTRVPLSAPAVALLRWLPPRETRRAGETDLVFAGRGNRPVGGWTDVRRALLRAARVPDGTLHDIRRTVVSTLGDHGWEPAVVDRLLNHAGSATMSGVMAVYQRSELWDQQRRALDAWTDLLMNEVAKASRKEPGPGSWGFTEPFQDAQISRPRRPRRALSAAA</sequence>
<dbReference type="SUPFAM" id="SSF56349">
    <property type="entry name" value="DNA breaking-rejoining enzymes"/>
    <property type="match status" value="1"/>
</dbReference>
<dbReference type="Gene3D" id="3.30.160.390">
    <property type="entry name" value="Integrase, DNA-binding domain"/>
    <property type="match status" value="1"/>
</dbReference>
<evidence type="ECO:0000313" key="7">
    <source>
        <dbReference type="Proteomes" id="UP000787635"/>
    </source>
</evidence>
<dbReference type="InterPro" id="IPR002104">
    <property type="entry name" value="Integrase_catalytic"/>
</dbReference>